<feature type="transmembrane region" description="Helical" evidence="1">
    <location>
        <begin position="80"/>
        <end position="102"/>
    </location>
</feature>
<feature type="transmembrane region" description="Helical" evidence="1">
    <location>
        <begin position="344"/>
        <end position="364"/>
    </location>
</feature>
<reference evidence="2 3" key="1">
    <citation type="submission" date="2019-08" db="EMBL/GenBank/DDBJ databases">
        <title>Bacterial whole genome sequence for Glaciihabitans sp. CHu50b-6-2.</title>
        <authorList>
            <person name="Jin L."/>
        </authorList>
    </citation>
    <scope>NUCLEOTIDE SEQUENCE [LARGE SCALE GENOMIC DNA]</scope>
    <source>
        <strain evidence="2 3">CHu50b-6-2</strain>
    </source>
</reference>
<keyword evidence="1" id="KW-0812">Transmembrane</keyword>
<sequence length="611" mass="65617">MQEPNTRLFTRLSIVWLIASLVLVAVVYGVLAWAIPRGFDWTDEAWVYSLISSNRIAVGEAWGFQHVLHPLFVATGQSVIAFRVIRLVGYFLVSAFLLVVAHRTASALGWTLRLTNWLLILAVSQIGTFVAWAYPPRYLGYNEISSWLTQVGAGLIVLLVVSRITAKPVVGPRIVLSIWVGLGAIVVLLVAVKITTGIVFGALVIAALFISRPTLVFSRRVLTLAVGVVVGLLLLLVSGFPFFDYAKNLLSLIFDDSARSAYDHPVGELLKTYGLSFAGSVRTILLSITFFVVLVSLLLGLLSARVSRQAAGLVAATAGIFGVLTVISLFVWPVTNVPFADLGYFTLFTGSAALILVTLWLGVSRGGGELTSQAKWVVIFGCIVVIATPFAGAVGTNNGIIGQLLYSSTIWAVALAFLLVFLGQRLALRGHSGLSTMPPVILVCLLLLSAIAVRGDVVNHPYRTAPYALQQSPTNATHLQGMLLTAQEAEWADWISSQARSLKAGSTPTIAISSPGGILTFNNSPFASPWVETFWPVSFRSITAACADHKAPTKLFVLQPGNAKAGSQVVKQTVSALQDCGISFPGDFVKAAVHPSKNKEFSMTIWKLSRP</sequence>
<feature type="transmembrane region" description="Helical" evidence="1">
    <location>
        <begin position="144"/>
        <end position="162"/>
    </location>
</feature>
<feature type="transmembrane region" description="Helical" evidence="1">
    <location>
        <begin position="114"/>
        <end position="132"/>
    </location>
</feature>
<evidence type="ECO:0008006" key="4">
    <source>
        <dbReference type="Google" id="ProtNLM"/>
    </source>
</evidence>
<keyword evidence="3" id="KW-1185">Reference proteome</keyword>
<comment type="caution">
    <text evidence="2">The sequence shown here is derived from an EMBL/GenBank/DDBJ whole genome shotgun (WGS) entry which is preliminary data.</text>
</comment>
<proteinExistence type="predicted"/>
<feature type="transmembrane region" description="Helical" evidence="1">
    <location>
        <begin position="434"/>
        <end position="453"/>
    </location>
</feature>
<feature type="transmembrane region" description="Helical" evidence="1">
    <location>
        <begin position="174"/>
        <end position="192"/>
    </location>
</feature>
<feature type="transmembrane region" description="Helical" evidence="1">
    <location>
        <begin position="222"/>
        <end position="243"/>
    </location>
</feature>
<evidence type="ECO:0000313" key="2">
    <source>
        <dbReference type="EMBL" id="TXN28802.1"/>
    </source>
</evidence>
<evidence type="ECO:0000256" key="1">
    <source>
        <dbReference type="SAM" id="Phobius"/>
    </source>
</evidence>
<feature type="transmembrane region" description="Helical" evidence="1">
    <location>
        <begin position="400"/>
        <end position="422"/>
    </location>
</feature>
<evidence type="ECO:0000313" key="3">
    <source>
        <dbReference type="Proteomes" id="UP000321379"/>
    </source>
</evidence>
<feature type="transmembrane region" description="Helical" evidence="1">
    <location>
        <begin position="198"/>
        <end position="215"/>
    </location>
</feature>
<protein>
    <recommendedName>
        <fullName evidence="4">Glycosyltransferase RgtA/B/C/D-like domain-containing protein</fullName>
    </recommendedName>
</protein>
<dbReference type="RefSeq" id="WP_147784799.1">
    <property type="nucleotide sequence ID" value="NZ_VRMG01000011.1"/>
</dbReference>
<keyword evidence="1" id="KW-0472">Membrane</keyword>
<accession>A0A5C8UKC8</accession>
<keyword evidence="1" id="KW-1133">Transmembrane helix</keyword>
<dbReference type="EMBL" id="VRMG01000011">
    <property type="protein sequence ID" value="TXN28802.1"/>
    <property type="molecule type" value="Genomic_DNA"/>
</dbReference>
<gene>
    <name evidence="2" type="ORF">FVP33_16570</name>
</gene>
<feature type="transmembrane region" description="Helical" evidence="1">
    <location>
        <begin position="376"/>
        <end position="394"/>
    </location>
</feature>
<feature type="transmembrane region" description="Helical" evidence="1">
    <location>
        <begin position="284"/>
        <end position="304"/>
    </location>
</feature>
<feature type="transmembrane region" description="Helical" evidence="1">
    <location>
        <begin position="311"/>
        <end position="332"/>
    </location>
</feature>
<name>A0A5C8UKC8_9MICO</name>
<organism evidence="2 3">
    <name type="scientific">Lacisediminihabitans profunda</name>
    <dbReference type="NCBI Taxonomy" id="2594790"/>
    <lineage>
        <taxon>Bacteria</taxon>
        <taxon>Bacillati</taxon>
        <taxon>Actinomycetota</taxon>
        <taxon>Actinomycetes</taxon>
        <taxon>Micrococcales</taxon>
        <taxon>Microbacteriaceae</taxon>
        <taxon>Lacisediminihabitans</taxon>
    </lineage>
</organism>
<feature type="transmembrane region" description="Helical" evidence="1">
    <location>
        <begin position="12"/>
        <end position="35"/>
    </location>
</feature>
<dbReference type="AlphaFoldDB" id="A0A5C8UKC8"/>
<dbReference type="Proteomes" id="UP000321379">
    <property type="component" value="Unassembled WGS sequence"/>
</dbReference>